<dbReference type="AlphaFoldDB" id="A0AA35SGT0"/>
<sequence>MVVRVGRGSTRVYQYTDQPAPIRNHEECSRFGQMALAQNEPMYGVKGLSALYILPSYDIVNGTTIDYMHCVMEGVVKKMINLWFSAVGQPYYIKPQMAEVNARLLEIKPPNTITRTPRSLDQASKWKAEDDLLSTKDMLEIFCRDFERLYGTHTCTINVHLLRHLTHYVALYGPLWTHSCFPFESMNGKLLRLHNGTQHVLQQVITNWELLKANDGAQLTNDAPEEAQRMLCQLNNKDHEHRNWKKLNGKCYCIGAMRSEQITEIGCGLREEEGQVFTRVWLKGEIYMSTRYQKVQKRNSCVVQFTDGSYGEIKYYFVDKTEKVMAVVSPFIKQNPSFSCKKLEEFVFPVTKEERVILKEVTDISRKCVLIPLHQTYLCRIPNFIETD</sequence>
<proteinExistence type="predicted"/>
<dbReference type="EMBL" id="CASHTH010002429">
    <property type="protein sequence ID" value="CAI8029713.1"/>
    <property type="molecule type" value="Genomic_DNA"/>
</dbReference>
<evidence type="ECO:0000313" key="1">
    <source>
        <dbReference type="EMBL" id="CAI8029713.1"/>
    </source>
</evidence>
<dbReference type="Proteomes" id="UP001174909">
    <property type="component" value="Unassembled WGS sequence"/>
</dbReference>
<evidence type="ECO:0000313" key="2">
    <source>
        <dbReference type="Proteomes" id="UP001174909"/>
    </source>
</evidence>
<dbReference type="PANTHER" id="PTHR46579">
    <property type="entry name" value="F5/8 TYPE C DOMAIN-CONTAINING PROTEIN-RELATED"/>
    <property type="match status" value="1"/>
</dbReference>
<comment type="caution">
    <text evidence="1">The sequence shown here is derived from an EMBL/GenBank/DDBJ whole genome shotgun (WGS) entry which is preliminary data.</text>
</comment>
<gene>
    <name evidence="1" type="ORF">GBAR_LOCUS16854</name>
</gene>
<accession>A0AA35SGT0</accession>
<reference evidence="1" key="1">
    <citation type="submission" date="2023-03" db="EMBL/GenBank/DDBJ databases">
        <authorList>
            <person name="Steffen K."/>
            <person name="Cardenas P."/>
        </authorList>
    </citation>
    <scope>NUCLEOTIDE SEQUENCE</scope>
</reference>
<keyword evidence="2" id="KW-1185">Reference proteome</keyword>
<name>A0AA35SGT0_GEOBA</name>
<dbReference type="PANTHER" id="PTHR46579:SF1">
    <property type="entry name" value="F5_8 TYPE C DOMAIN-CONTAINING PROTEIN"/>
    <property type="match status" value="1"/>
</dbReference>
<organism evidence="1 2">
    <name type="scientific">Geodia barretti</name>
    <name type="common">Barrett's horny sponge</name>
    <dbReference type="NCBI Taxonomy" id="519541"/>
    <lineage>
        <taxon>Eukaryota</taxon>
        <taxon>Metazoa</taxon>
        <taxon>Porifera</taxon>
        <taxon>Demospongiae</taxon>
        <taxon>Heteroscleromorpha</taxon>
        <taxon>Tetractinellida</taxon>
        <taxon>Astrophorina</taxon>
        <taxon>Geodiidae</taxon>
        <taxon>Geodia</taxon>
    </lineage>
</organism>
<protein>
    <submittedName>
        <fullName evidence="1">Uncharacterized protein</fullName>
    </submittedName>
</protein>